<organism evidence="1 2">
    <name type="scientific">Senna tora</name>
    <dbReference type="NCBI Taxonomy" id="362788"/>
    <lineage>
        <taxon>Eukaryota</taxon>
        <taxon>Viridiplantae</taxon>
        <taxon>Streptophyta</taxon>
        <taxon>Embryophyta</taxon>
        <taxon>Tracheophyta</taxon>
        <taxon>Spermatophyta</taxon>
        <taxon>Magnoliopsida</taxon>
        <taxon>eudicotyledons</taxon>
        <taxon>Gunneridae</taxon>
        <taxon>Pentapetalae</taxon>
        <taxon>rosids</taxon>
        <taxon>fabids</taxon>
        <taxon>Fabales</taxon>
        <taxon>Fabaceae</taxon>
        <taxon>Caesalpinioideae</taxon>
        <taxon>Cassia clade</taxon>
        <taxon>Senna</taxon>
    </lineage>
</organism>
<proteinExistence type="predicted"/>
<evidence type="ECO:0000313" key="2">
    <source>
        <dbReference type="Proteomes" id="UP000634136"/>
    </source>
</evidence>
<protein>
    <submittedName>
        <fullName evidence="1">Uncharacterized protein</fullName>
    </submittedName>
</protein>
<sequence>MTDRWVTQAGCFFVVKDSQHYDRQHL</sequence>
<evidence type="ECO:0000313" key="1">
    <source>
        <dbReference type="EMBL" id="KAF7804265.1"/>
    </source>
</evidence>
<dbReference type="Proteomes" id="UP000634136">
    <property type="component" value="Unassembled WGS sequence"/>
</dbReference>
<accession>A0A834SGX9</accession>
<dbReference type="AlphaFoldDB" id="A0A834SGX9"/>
<dbReference type="EMBL" id="JAAIUW010000013">
    <property type="protein sequence ID" value="KAF7804265.1"/>
    <property type="molecule type" value="Genomic_DNA"/>
</dbReference>
<gene>
    <name evidence="1" type="ORF">G2W53_043376</name>
</gene>
<keyword evidence="2" id="KW-1185">Reference proteome</keyword>
<comment type="caution">
    <text evidence="1">The sequence shown here is derived from an EMBL/GenBank/DDBJ whole genome shotgun (WGS) entry which is preliminary data.</text>
</comment>
<name>A0A834SGX9_9FABA</name>
<reference evidence="1" key="1">
    <citation type="submission" date="2020-09" db="EMBL/GenBank/DDBJ databases">
        <title>Genome-Enabled Discovery of Anthraquinone Biosynthesis in Senna tora.</title>
        <authorList>
            <person name="Kang S.-H."/>
            <person name="Pandey R.P."/>
            <person name="Lee C.-M."/>
            <person name="Sim J.-S."/>
            <person name="Jeong J.-T."/>
            <person name="Choi B.-S."/>
            <person name="Jung M."/>
            <person name="Ginzburg D."/>
            <person name="Zhao K."/>
            <person name="Won S.Y."/>
            <person name="Oh T.-J."/>
            <person name="Yu Y."/>
            <person name="Kim N.-H."/>
            <person name="Lee O.R."/>
            <person name="Lee T.-H."/>
            <person name="Bashyal P."/>
            <person name="Kim T.-S."/>
            <person name="Lee W.-H."/>
            <person name="Kawkins C."/>
            <person name="Kim C.-K."/>
            <person name="Kim J.S."/>
            <person name="Ahn B.O."/>
            <person name="Rhee S.Y."/>
            <person name="Sohng J.K."/>
        </authorList>
    </citation>
    <scope>NUCLEOTIDE SEQUENCE</scope>
    <source>
        <tissue evidence="1">Leaf</tissue>
    </source>
</reference>